<dbReference type="EMBL" id="JBBPCO010000002">
    <property type="protein sequence ID" value="MEK8088877.1"/>
    <property type="molecule type" value="Genomic_DNA"/>
</dbReference>
<evidence type="ECO:0000313" key="6">
    <source>
        <dbReference type="Proteomes" id="UP001446205"/>
    </source>
</evidence>
<name>A0ABU9D5Q8_9PROT</name>
<gene>
    <name evidence="5" type="ORF">WOB96_03780</name>
</gene>
<dbReference type="InterPro" id="IPR051159">
    <property type="entry name" value="Hexapeptide_acetyltransf"/>
</dbReference>
<organism evidence="5 6">
    <name type="scientific">Thermithiobacillus plumbiphilus</name>
    <dbReference type="NCBI Taxonomy" id="1729899"/>
    <lineage>
        <taxon>Bacteria</taxon>
        <taxon>Pseudomonadati</taxon>
        <taxon>Pseudomonadota</taxon>
        <taxon>Acidithiobacillia</taxon>
        <taxon>Acidithiobacillales</taxon>
        <taxon>Thermithiobacillaceae</taxon>
        <taxon>Thermithiobacillus</taxon>
    </lineage>
</organism>
<dbReference type="PANTHER" id="PTHR23416:SF23">
    <property type="entry name" value="ACETYLTRANSFERASE C18B11.09C-RELATED"/>
    <property type="match status" value="1"/>
</dbReference>
<reference evidence="5 6" key="1">
    <citation type="submission" date="2024-04" db="EMBL/GenBank/DDBJ databases">
        <authorList>
            <person name="Abashina T."/>
            <person name="Shaikin A."/>
        </authorList>
    </citation>
    <scope>NUCLEOTIDE SEQUENCE [LARGE SCALE GENOMIC DNA]</scope>
    <source>
        <strain evidence="5 6">AAFK</strain>
    </source>
</reference>
<dbReference type="InterPro" id="IPR001451">
    <property type="entry name" value="Hexapep"/>
</dbReference>
<dbReference type="InterPro" id="IPR018357">
    <property type="entry name" value="Hexapep_transf_CS"/>
</dbReference>
<dbReference type="Pfam" id="PF14602">
    <property type="entry name" value="Hexapep_2"/>
    <property type="match status" value="1"/>
</dbReference>
<dbReference type="RefSeq" id="WP_341369942.1">
    <property type="nucleotide sequence ID" value="NZ_JBBPCO010000002.1"/>
</dbReference>
<keyword evidence="2" id="KW-0808">Transferase</keyword>
<dbReference type="PROSITE" id="PS00101">
    <property type="entry name" value="HEXAPEP_TRANSFERASES"/>
    <property type="match status" value="1"/>
</dbReference>
<comment type="similarity">
    <text evidence="1">Belongs to the transferase hexapeptide repeat family.</text>
</comment>
<protein>
    <submittedName>
        <fullName evidence="5">DapH/DapD/GlmU-related protein</fullName>
    </submittedName>
</protein>
<keyword evidence="3" id="KW-0677">Repeat</keyword>
<evidence type="ECO:0000313" key="5">
    <source>
        <dbReference type="EMBL" id="MEK8088877.1"/>
    </source>
</evidence>
<dbReference type="Gene3D" id="2.160.10.10">
    <property type="entry name" value="Hexapeptide repeat proteins"/>
    <property type="match status" value="1"/>
</dbReference>
<evidence type="ECO:0000256" key="2">
    <source>
        <dbReference type="ARBA" id="ARBA00022679"/>
    </source>
</evidence>
<evidence type="ECO:0000256" key="3">
    <source>
        <dbReference type="ARBA" id="ARBA00022737"/>
    </source>
</evidence>
<dbReference type="InterPro" id="IPR011004">
    <property type="entry name" value="Trimer_LpxA-like_sf"/>
</dbReference>
<keyword evidence="4" id="KW-0012">Acyltransferase</keyword>
<comment type="caution">
    <text evidence="5">The sequence shown here is derived from an EMBL/GenBank/DDBJ whole genome shotgun (WGS) entry which is preliminary data.</text>
</comment>
<proteinExistence type="inferred from homology"/>
<accession>A0ABU9D5Q8</accession>
<evidence type="ECO:0000256" key="4">
    <source>
        <dbReference type="ARBA" id="ARBA00023315"/>
    </source>
</evidence>
<dbReference type="PANTHER" id="PTHR23416">
    <property type="entry name" value="SIALIC ACID SYNTHASE-RELATED"/>
    <property type="match status" value="1"/>
</dbReference>
<dbReference type="Proteomes" id="UP001446205">
    <property type="component" value="Unassembled WGS sequence"/>
</dbReference>
<evidence type="ECO:0000256" key="1">
    <source>
        <dbReference type="ARBA" id="ARBA00007274"/>
    </source>
</evidence>
<sequence>MSTFYNVLSKLAKKYLMPDYLEGLKRRGLVVGNNLKLLPEARIDWSHCWHIRIGNDVTIAPRVHILAHDASTKTHLGYTRIGKVKIGDRVFIGASSIILPGVTIGNDVIIGAGSIVTKNIPDGVVAAGNPCRVLCGLEEFLNRRKSEMHAVPVFDETYTLAKNVDDEKKAEMNRKMKDDIGYVC</sequence>
<dbReference type="SUPFAM" id="SSF51161">
    <property type="entry name" value="Trimeric LpxA-like enzymes"/>
    <property type="match status" value="1"/>
</dbReference>
<keyword evidence="6" id="KW-1185">Reference proteome</keyword>